<dbReference type="AlphaFoldDB" id="K0IG49"/>
<reference evidence="2 3" key="1">
    <citation type="journal article" date="2012" name="Environ. Microbiol.">
        <title>The genome of the ammonia-oxidizing Candidatus Nitrososphaera gargensis: insights into metabolic versatility and environmental adaptations.</title>
        <authorList>
            <person name="Spang A."/>
            <person name="Poehlein A."/>
            <person name="Offre P."/>
            <person name="Zumbragel S."/>
            <person name="Haider S."/>
            <person name="Rychlik N."/>
            <person name="Nowka B."/>
            <person name="Schmeisser C."/>
            <person name="Lebedeva E.V."/>
            <person name="Rattei T."/>
            <person name="Bohm C."/>
            <person name="Schmid M."/>
            <person name="Galushko A."/>
            <person name="Hatzenpichler R."/>
            <person name="Weinmaier T."/>
            <person name="Daniel R."/>
            <person name="Schleper C."/>
            <person name="Spieck E."/>
            <person name="Streit W."/>
            <person name="Wagner M."/>
        </authorList>
    </citation>
    <scope>NUCLEOTIDE SEQUENCE [LARGE SCALE GENOMIC DNA]</scope>
    <source>
        <strain evidence="3">Ga9.2</strain>
    </source>
</reference>
<dbReference type="InParanoid" id="K0IG49"/>
<gene>
    <name evidence="2" type="ordered locus">Ngar_c08460</name>
</gene>
<protein>
    <submittedName>
        <fullName evidence="2">Uncharacterized protein</fullName>
    </submittedName>
</protein>
<evidence type="ECO:0000313" key="3">
    <source>
        <dbReference type="Proteomes" id="UP000008037"/>
    </source>
</evidence>
<keyword evidence="1" id="KW-0812">Transmembrane</keyword>
<dbReference type="EMBL" id="CP002408">
    <property type="protein sequence ID" value="AFU57788.1"/>
    <property type="molecule type" value="Genomic_DNA"/>
</dbReference>
<dbReference type="KEGG" id="nga:Ngar_c08460"/>
<keyword evidence="3" id="KW-1185">Reference proteome</keyword>
<evidence type="ECO:0000256" key="1">
    <source>
        <dbReference type="SAM" id="Phobius"/>
    </source>
</evidence>
<dbReference type="Proteomes" id="UP000008037">
    <property type="component" value="Chromosome"/>
</dbReference>
<accession>K0IG49</accession>
<dbReference type="HOGENOM" id="CLU_122701_0_0_2"/>
<evidence type="ECO:0000313" key="2">
    <source>
        <dbReference type="EMBL" id="AFU57788.1"/>
    </source>
</evidence>
<name>K0IG49_NITGG</name>
<feature type="transmembrane region" description="Helical" evidence="1">
    <location>
        <begin position="7"/>
        <end position="29"/>
    </location>
</feature>
<keyword evidence="1" id="KW-1133">Transmembrane helix</keyword>
<keyword evidence="1" id="KW-0472">Membrane</keyword>
<dbReference type="BioCyc" id="CNIT1237085:G1324-844-MONOMER"/>
<proteinExistence type="predicted"/>
<organism evidence="2 3">
    <name type="scientific">Nitrososphaera gargensis (strain Ga9.2)</name>
    <dbReference type="NCBI Taxonomy" id="1237085"/>
    <lineage>
        <taxon>Archaea</taxon>
        <taxon>Nitrososphaerota</taxon>
        <taxon>Nitrososphaeria</taxon>
        <taxon>Nitrososphaerales</taxon>
        <taxon>Nitrososphaeraceae</taxon>
        <taxon>Nitrososphaera</taxon>
    </lineage>
</organism>
<sequence length="190" mass="20368">MFFGIKIAIVFLCFKVLISLYIKSCLLTADKSLIGKIMVAGVIIAVVAITAVIVFSMQQGSGGANVAAAPNVKFVSFDADRKGIKVGEATNMFYNVQNFEERAIEDARVTIMIEPSGFEPYLSISNQTVDLPQLLGKDAATGEIKVSITAKSTPAKEAVYVVKGVLLVEGIQTDTKQFELKISQPTGIAE</sequence>
<feature type="transmembrane region" description="Helical" evidence="1">
    <location>
        <begin position="35"/>
        <end position="55"/>
    </location>
</feature>